<evidence type="ECO:0000256" key="1">
    <source>
        <dbReference type="ARBA" id="ARBA00004251"/>
    </source>
</evidence>
<evidence type="ECO:0008006" key="14">
    <source>
        <dbReference type="Google" id="ProtNLM"/>
    </source>
</evidence>
<dbReference type="InterPro" id="IPR001611">
    <property type="entry name" value="Leu-rich_rpt"/>
</dbReference>
<comment type="caution">
    <text evidence="12">The sequence shown here is derived from an EMBL/GenBank/DDBJ whole genome shotgun (WGS) entry which is preliminary data.</text>
</comment>
<dbReference type="InterPro" id="IPR003591">
    <property type="entry name" value="Leu-rich_rpt_typical-subtyp"/>
</dbReference>
<evidence type="ECO:0000256" key="5">
    <source>
        <dbReference type="ARBA" id="ARBA00022692"/>
    </source>
</evidence>
<keyword evidence="9" id="KW-0472">Membrane</keyword>
<comment type="subcellular location">
    <subcellularLocation>
        <location evidence="1">Cell membrane</location>
        <topology evidence="1">Single-pass type I membrane protein</topology>
    </subcellularLocation>
</comment>
<keyword evidence="6" id="KW-0732">Signal</keyword>
<sequence>MLMIFVPVMDALKDVNPYLSELQHLTYLDLSRLYIHPIPEFLGSMQRLRYLSLQGGEGDAIPIPSSSISNLTNLRALYLDDFTFKNLTASTWLAPLSSLQYLNLKDMDLPMNLYKVLNMLPSLLHLYLSYYNFAKVSYFPLTNLTCLQLLSLASNLFNCHSSVLHAFQNTTSIKVLDISGNDLNSVPSWGCGFAGELPSTLQNMTSIRSLDFSQNSLSSIVPLGKLENLVKLNLESNHLYGPLHYALRNLTFLTHLRLFNNHFNSLPLWLGELKSLVRVDLFLNNSTVTTIEEGFLSSILKNFYHLKYLDFSGSNCQGLAFNDKGTLSSCNGYALEYLQLNVNKFGGLLPSKIPERIGDMRSLESIDLSHNHLSGAIPRNMIDLNLLSHLNLSYNNLSGSIPIENQFQTLNDPLSYTSNQYLSGAPLPKYYPGDGPHHVPTFEGYEDEDRKNDQLEKAFFYSIVSIGFVTGFWGNY</sequence>
<organism evidence="12 13">
    <name type="scientific">Arachis hypogaea</name>
    <name type="common">Peanut</name>
    <dbReference type="NCBI Taxonomy" id="3818"/>
    <lineage>
        <taxon>Eukaryota</taxon>
        <taxon>Viridiplantae</taxon>
        <taxon>Streptophyta</taxon>
        <taxon>Embryophyta</taxon>
        <taxon>Tracheophyta</taxon>
        <taxon>Spermatophyta</taxon>
        <taxon>Magnoliopsida</taxon>
        <taxon>eudicotyledons</taxon>
        <taxon>Gunneridae</taxon>
        <taxon>Pentapetalae</taxon>
        <taxon>rosids</taxon>
        <taxon>fabids</taxon>
        <taxon>Fabales</taxon>
        <taxon>Fabaceae</taxon>
        <taxon>Papilionoideae</taxon>
        <taxon>50 kb inversion clade</taxon>
        <taxon>dalbergioids sensu lato</taxon>
        <taxon>Dalbergieae</taxon>
        <taxon>Pterocarpus clade</taxon>
        <taxon>Arachis</taxon>
    </lineage>
</organism>
<evidence type="ECO:0000256" key="11">
    <source>
        <dbReference type="ARBA" id="ARBA00023180"/>
    </source>
</evidence>
<keyword evidence="10" id="KW-0675">Receptor</keyword>
<evidence type="ECO:0000256" key="7">
    <source>
        <dbReference type="ARBA" id="ARBA00022737"/>
    </source>
</evidence>
<dbReference type="SMART" id="SM00369">
    <property type="entry name" value="LRR_TYP"/>
    <property type="match status" value="4"/>
</dbReference>
<keyword evidence="3" id="KW-1003">Cell membrane</keyword>
<evidence type="ECO:0000256" key="8">
    <source>
        <dbReference type="ARBA" id="ARBA00022989"/>
    </source>
</evidence>
<evidence type="ECO:0000313" key="12">
    <source>
        <dbReference type="EMBL" id="RYR47702.1"/>
    </source>
</evidence>
<name>A0A445C9T3_ARAHY</name>
<dbReference type="AlphaFoldDB" id="A0A445C9T3"/>
<evidence type="ECO:0000256" key="10">
    <source>
        <dbReference type="ARBA" id="ARBA00023170"/>
    </source>
</evidence>
<evidence type="ECO:0000313" key="13">
    <source>
        <dbReference type="Proteomes" id="UP000289738"/>
    </source>
</evidence>
<accession>A0A445C9T3</accession>
<keyword evidence="4" id="KW-0433">Leucine-rich repeat</keyword>
<keyword evidence="8" id="KW-1133">Transmembrane helix</keyword>
<dbReference type="Gene3D" id="3.80.10.10">
    <property type="entry name" value="Ribonuclease Inhibitor"/>
    <property type="match status" value="1"/>
</dbReference>
<keyword evidence="13" id="KW-1185">Reference proteome</keyword>
<dbReference type="PANTHER" id="PTHR48063:SF112">
    <property type="entry name" value="RECEPTOR LIKE PROTEIN 30-LIKE"/>
    <property type="match status" value="1"/>
</dbReference>
<evidence type="ECO:0000256" key="6">
    <source>
        <dbReference type="ARBA" id="ARBA00022729"/>
    </source>
</evidence>
<evidence type="ECO:0000256" key="2">
    <source>
        <dbReference type="ARBA" id="ARBA00009592"/>
    </source>
</evidence>
<keyword evidence="11" id="KW-0325">Glycoprotein</keyword>
<comment type="similarity">
    <text evidence="2">Belongs to the RLP family.</text>
</comment>
<dbReference type="GO" id="GO:0005886">
    <property type="term" value="C:plasma membrane"/>
    <property type="evidence" value="ECO:0007669"/>
    <property type="project" value="UniProtKB-SubCell"/>
</dbReference>
<gene>
    <name evidence="12" type="ORF">Ahy_A07g033649</name>
</gene>
<dbReference type="SUPFAM" id="SSF52058">
    <property type="entry name" value="L domain-like"/>
    <property type="match status" value="1"/>
</dbReference>
<dbReference type="InterPro" id="IPR046956">
    <property type="entry name" value="RLP23-like"/>
</dbReference>
<evidence type="ECO:0000256" key="4">
    <source>
        <dbReference type="ARBA" id="ARBA00022614"/>
    </source>
</evidence>
<protein>
    <recommendedName>
        <fullName evidence="14">LRR receptor-like serine/threonine-protein kinase</fullName>
    </recommendedName>
</protein>
<reference evidence="12 13" key="1">
    <citation type="submission" date="2019-01" db="EMBL/GenBank/DDBJ databases">
        <title>Sequencing of cultivated peanut Arachis hypogaea provides insights into genome evolution and oil improvement.</title>
        <authorList>
            <person name="Chen X."/>
        </authorList>
    </citation>
    <scope>NUCLEOTIDE SEQUENCE [LARGE SCALE GENOMIC DNA]</scope>
    <source>
        <strain evidence="13">cv. Fuhuasheng</strain>
        <tissue evidence="12">Leaves</tissue>
    </source>
</reference>
<evidence type="ECO:0000256" key="9">
    <source>
        <dbReference type="ARBA" id="ARBA00023136"/>
    </source>
</evidence>
<proteinExistence type="inferred from homology"/>
<dbReference type="InterPro" id="IPR032675">
    <property type="entry name" value="LRR_dom_sf"/>
</dbReference>
<dbReference type="STRING" id="3818.A0A445C9T3"/>
<dbReference type="PROSITE" id="PS51450">
    <property type="entry name" value="LRR"/>
    <property type="match status" value="1"/>
</dbReference>
<keyword evidence="7" id="KW-0677">Repeat</keyword>
<dbReference type="EMBL" id="SDMP01000007">
    <property type="protein sequence ID" value="RYR47702.1"/>
    <property type="molecule type" value="Genomic_DNA"/>
</dbReference>
<dbReference type="PRINTS" id="PR00019">
    <property type="entry name" value="LEURICHRPT"/>
</dbReference>
<dbReference type="Pfam" id="PF00560">
    <property type="entry name" value="LRR_1"/>
    <property type="match status" value="2"/>
</dbReference>
<dbReference type="Proteomes" id="UP000289738">
    <property type="component" value="Chromosome A07"/>
</dbReference>
<evidence type="ECO:0000256" key="3">
    <source>
        <dbReference type="ARBA" id="ARBA00022475"/>
    </source>
</evidence>
<keyword evidence="5" id="KW-0812">Transmembrane</keyword>
<dbReference type="PANTHER" id="PTHR48063">
    <property type="entry name" value="LRR RECEPTOR-LIKE KINASE"/>
    <property type="match status" value="1"/>
</dbReference>